<dbReference type="RefSeq" id="WP_045230466.1">
    <property type="nucleotide sequence ID" value="NZ_BBJU01000014.1"/>
</dbReference>
<reference evidence="1 2" key="1">
    <citation type="submission" date="2014-08" db="EMBL/GenBank/DDBJ databases">
        <title>Whole genome shotgun sequence of Rhizobium rubi NBRC 13261.</title>
        <authorList>
            <person name="Katano-Makiyama Y."/>
            <person name="Hosoyama A."/>
            <person name="Hashimoto M."/>
            <person name="Hosoyama Y."/>
            <person name="Noguchi M."/>
            <person name="Tsuchikane K."/>
            <person name="Uohara A."/>
            <person name="Ohji S."/>
            <person name="Ichikawa N."/>
            <person name="Kimura A."/>
            <person name="Yamazoe A."/>
            <person name="Fujita N."/>
        </authorList>
    </citation>
    <scope>NUCLEOTIDE SEQUENCE [LARGE SCALE GENOMIC DNA]</scope>
    <source>
        <strain evidence="1 2">NBRC 13261</strain>
    </source>
</reference>
<proteinExistence type="predicted"/>
<evidence type="ECO:0000313" key="1">
    <source>
        <dbReference type="EMBL" id="GAK70909.1"/>
    </source>
</evidence>
<organism evidence="1 2">
    <name type="scientific">Agrobacterium rubi TR3 = NBRC 13261</name>
    <dbReference type="NCBI Taxonomy" id="1368415"/>
    <lineage>
        <taxon>Bacteria</taxon>
        <taxon>Pseudomonadati</taxon>
        <taxon>Pseudomonadota</taxon>
        <taxon>Alphaproteobacteria</taxon>
        <taxon>Hyphomicrobiales</taxon>
        <taxon>Rhizobiaceae</taxon>
        <taxon>Rhizobium/Agrobacterium group</taxon>
        <taxon>Agrobacterium</taxon>
    </lineage>
</organism>
<protein>
    <submittedName>
        <fullName evidence="1">Uncharacterized protein</fullName>
    </submittedName>
</protein>
<dbReference type="AlphaFoldDB" id="A0A081CW63"/>
<evidence type="ECO:0000313" key="2">
    <source>
        <dbReference type="Proteomes" id="UP000028701"/>
    </source>
</evidence>
<accession>A0A081CW63</accession>
<comment type="caution">
    <text evidence="1">The sequence shown here is derived from an EMBL/GenBank/DDBJ whole genome shotgun (WGS) entry which is preliminary data.</text>
</comment>
<dbReference type="EMBL" id="BBJU01000014">
    <property type="protein sequence ID" value="GAK70909.1"/>
    <property type="molecule type" value="Genomic_DNA"/>
</dbReference>
<dbReference type="OrthoDB" id="8372022at2"/>
<dbReference type="Proteomes" id="UP000028701">
    <property type="component" value="Unassembled WGS sequence"/>
</dbReference>
<sequence>MHHSLKRLCILLPISLALMSFRLEPEALDVDRLLYDVRGAFLAARPDISAELMQSIHYEISNAISSTNRDKTRPRVVLTIRLLNVNKASLMFGERASARVVVRAAAVQTGEVVAESKFTATIIGIDKSSIERELAHGIAERVITEFRLNHPSAVTTALFPSRF</sequence>
<gene>
    <name evidence="1" type="ORF">RRU01S_14_01300</name>
</gene>
<dbReference type="eggNOG" id="ENOG5031AHJ">
    <property type="taxonomic scope" value="Bacteria"/>
</dbReference>
<name>A0A081CW63_9HYPH</name>